<comment type="similarity">
    <text evidence="2">Belongs to the glycosyl hydrolase 18 family. IDGF subfamily.</text>
</comment>
<dbReference type="SUPFAM" id="SSF54556">
    <property type="entry name" value="Chitinase insertion domain"/>
    <property type="match status" value="1"/>
</dbReference>
<dbReference type="SUPFAM" id="SSF51445">
    <property type="entry name" value="(Trans)glycosidases"/>
    <property type="match status" value="1"/>
</dbReference>
<dbReference type="GO" id="GO:0004568">
    <property type="term" value="F:chitinase activity"/>
    <property type="evidence" value="ECO:0007669"/>
    <property type="project" value="TreeGrafter"/>
</dbReference>
<feature type="non-terminal residue" evidence="8">
    <location>
        <position position="626"/>
    </location>
</feature>
<evidence type="ECO:0000313" key="8">
    <source>
        <dbReference type="EMBL" id="CAD1478109.1"/>
    </source>
</evidence>
<evidence type="ECO:0000256" key="3">
    <source>
        <dbReference type="ARBA" id="ARBA00022525"/>
    </source>
</evidence>
<keyword evidence="6" id="KW-0325">Glycoprotein</keyword>
<evidence type="ECO:0000256" key="1">
    <source>
        <dbReference type="ARBA" id="ARBA00004613"/>
    </source>
</evidence>
<sequence>NLPSLETENKKQSLYKITRAAVNLLAIIHTLVNTIICERLCHLFPEHRSDYLALSFAIDVPRNILARSVASVSRPNDHVNDDEEKRFLEDRFVDVRYSAAPLLPPSDQAKVSKSLTKKSSQTVRFLLSKRILQSITRRFLFSLSVNFAVRSFTENESMRMKVLIFAVVAVFCVQSALGVDTHEHNKVVCYWNSTAFDRQGPGKFQLDDVRSALSLCTHLVYGFAGISADSFEVVPLNPTLDTGVGYSYYKLATQLKRSFPDLKVYLSIGGNADPGDDTHKYLVLVSDRKPISSYYFDLQSQREVETQYLLKCTTVFQTETAESRSKFINSVNRLLNDYDFDGIDLAWQFPTVKVKKQRGTFGSFWHGLKKTFGYGKFKDDKELEHRDGFTILVRDLKTQLRPRMKALTVTVLPHVNSSVYYDARLLTPNIDAVHLFTFDQKTPERNPQEADYPAPIYESYGRIPQDNVDATTRYWLENGTPGSKIVVGIPTYARTWKLTSDSQISGVPPIVTDGPGAEGPHTNVPGLLSYAEVCSRLTESAVGRLRRVGDPSKKYGGYAYQPYNENTGEDGIWVGYEDPDTAGNKAAYAKAKGLGGVVIYDLSLDDFRGVCTGDKFPIIRGAKYKL</sequence>
<dbReference type="Pfam" id="PF00704">
    <property type="entry name" value="Glyco_hydro_18"/>
    <property type="match status" value="1"/>
</dbReference>
<dbReference type="GO" id="GO:0008061">
    <property type="term" value="F:chitin binding"/>
    <property type="evidence" value="ECO:0007669"/>
    <property type="project" value="InterPro"/>
</dbReference>
<dbReference type="CDD" id="cd02873">
    <property type="entry name" value="GH18_IDGF"/>
    <property type="match status" value="1"/>
</dbReference>
<dbReference type="EMBL" id="CAJDYZ010010508">
    <property type="protein sequence ID" value="CAD1478109.1"/>
    <property type="molecule type" value="Genomic_DNA"/>
</dbReference>
<dbReference type="AlphaFoldDB" id="A0A6V7HDL5"/>
<dbReference type="PROSITE" id="PS51910">
    <property type="entry name" value="GH18_2"/>
    <property type="match status" value="1"/>
</dbReference>
<dbReference type="InterPro" id="IPR011583">
    <property type="entry name" value="Chitinase_II/V-like_cat"/>
</dbReference>
<gene>
    <name evidence="8" type="ORF">MHI_LOCUS777764</name>
</gene>
<evidence type="ECO:0000256" key="2">
    <source>
        <dbReference type="ARBA" id="ARBA00006606"/>
    </source>
</evidence>
<evidence type="ECO:0000259" key="7">
    <source>
        <dbReference type="PROSITE" id="PS51910"/>
    </source>
</evidence>
<evidence type="ECO:0000256" key="4">
    <source>
        <dbReference type="ARBA" id="ARBA00022729"/>
    </source>
</evidence>
<dbReference type="InterPro" id="IPR050314">
    <property type="entry name" value="Glycosyl_Hydrlase_18"/>
</dbReference>
<dbReference type="PANTHER" id="PTHR11177:SF235">
    <property type="entry name" value="CHITINASE-LIKE PROTEIN IDGF1-RELATED"/>
    <property type="match status" value="1"/>
</dbReference>
<proteinExistence type="inferred from homology"/>
<reference evidence="8" key="1">
    <citation type="submission" date="2020-07" db="EMBL/GenBank/DDBJ databases">
        <authorList>
            <person name="Nazaruddin N."/>
        </authorList>
    </citation>
    <scope>NUCLEOTIDE SEQUENCE</scope>
</reference>
<dbReference type="FunFam" id="3.20.20.80:FF:000071">
    <property type="entry name" value="Imaginal disc growth factor"/>
    <property type="match status" value="1"/>
</dbReference>
<dbReference type="InterPro" id="IPR017853">
    <property type="entry name" value="GH"/>
</dbReference>
<dbReference type="InterPro" id="IPR029070">
    <property type="entry name" value="Chitinase_insertion_sf"/>
</dbReference>
<protein>
    <recommendedName>
        <fullName evidence="7">GH18 domain-containing protein</fullName>
    </recommendedName>
</protein>
<dbReference type="Gene3D" id="3.20.20.80">
    <property type="entry name" value="Glycosidases"/>
    <property type="match status" value="1"/>
</dbReference>
<evidence type="ECO:0000256" key="6">
    <source>
        <dbReference type="ARBA" id="ARBA00023180"/>
    </source>
</evidence>
<dbReference type="Gene3D" id="3.10.50.10">
    <property type="match status" value="1"/>
</dbReference>
<evidence type="ECO:0000313" key="9">
    <source>
        <dbReference type="Proteomes" id="UP000752696"/>
    </source>
</evidence>
<keyword evidence="4" id="KW-0732">Signal</keyword>
<dbReference type="Proteomes" id="UP000752696">
    <property type="component" value="Unassembled WGS sequence"/>
</dbReference>
<name>A0A6V7HDL5_9HYME</name>
<dbReference type="PANTHER" id="PTHR11177">
    <property type="entry name" value="CHITINASE"/>
    <property type="match status" value="1"/>
</dbReference>
<dbReference type="SMART" id="SM00636">
    <property type="entry name" value="Glyco_18"/>
    <property type="match status" value="1"/>
</dbReference>
<feature type="non-terminal residue" evidence="8">
    <location>
        <position position="1"/>
    </location>
</feature>
<dbReference type="GO" id="GO:0005975">
    <property type="term" value="P:carbohydrate metabolic process"/>
    <property type="evidence" value="ECO:0007669"/>
    <property type="project" value="InterPro"/>
</dbReference>
<feature type="domain" description="GH18" evidence="7">
    <location>
        <begin position="185"/>
        <end position="626"/>
    </location>
</feature>
<keyword evidence="3" id="KW-0964">Secreted</keyword>
<dbReference type="OrthoDB" id="76388at2759"/>
<dbReference type="InterPro" id="IPR015520">
    <property type="entry name" value="IDGF"/>
</dbReference>
<dbReference type="GO" id="GO:0006032">
    <property type="term" value="P:chitin catabolic process"/>
    <property type="evidence" value="ECO:0007669"/>
    <property type="project" value="TreeGrafter"/>
</dbReference>
<accession>A0A6V7HDL5</accession>
<evidence type="ECO:0000256" key="5">
    <source>
        <dbReference type="ARBA" id="ARBA00023157"/>
    </source>
</evidence>
<comment type="caution">
    <text evidence="8">The sequence shown here is derived from an EMBL/GenBank/DDBJ whole genome shotgun (WGS) entry which is preliminary data.</text>
</comment>
<comment type="subcellular location">
    <subcellularLocation>
        <location evidence="1">Secreted</location>
    </subcellularLocation>
</comment>
<keyword evidence="9" id="KW-1185">Reference proteome</keyword>
<dbReference type="GO" id="GO:0005576">
    <property type="term" value="C:extracellular region"/>
    <property type="evidence" value="ECO:0007669"/>
    <property type="project" value="UniProtKB-SubCell"/>
</dbReference>
<dbReference type="InterPro" id="IPR001223">
    <property type="entry name" value="Glyco_hydro18_cat"/>
</dbReference>
<keyword evidence="5" id="KW-1015">Disulfide bond</keyword>
<organism evidence="8 9">
    <name type="scientific">Heterotrigona itama</name>
    <dbReference type="NCBI Taxonomy" id="395501"/>
    <lineage>
        <taxon>Eukaryota</taxon>
        <taxon>Metazoa</taxon>
        <taxon>Ecdysozoa</taxon>
        <taxon>Arthropoda</taxon>
        <taxon>Hexapoda</taxon>
        <taxon>Insecta</taxon>
        <taxon>Pterygota</taxon>
        <taxon>Neoptera</taxon>
        <taxon>Endopterygota</taxon>
        <taxon>Hymenoptera</taxon>
        <taxon>Apocrita</taxon>
        <taxon>Aculeata</taxon>
        <taxon>Apoidea</taxon>
        <taxon>Anthophila</taxon>
        <taxon>Apidae</taxon>
        <taxon>Heterotrigona</taxon>
    </lineage>
</organism>